<dbReference type="InterPro" id="IPR050469">
    <property type="entry name" value="Diguanylate_Cyclase"/>
</dbReference>
<dbReference type="SMART" id="SM00267">
    <property type="entry name" value="GGDEF"/>
    <property type="match status" value="1"/>
</dbReference>
<dbReference type="PROSITE" id="PS50887">
    <property type="entry name" value="GGDEF"/>
    <property type="match status" value="1"/>
</dbReference>
<proteinExistence type="predicted"/>
<dbReference type="NCBIfam" id="TIGR00254">
    <property type="entry name" value="GGDEF"/>
    <property type="match status" value="1"/>
</dbReference>
<evidence type="ECO:0000256" key="1">
    <source>
        <dbReference type="ARBA" id="ARBA00001946"/>
    </source>
</evidence>
<dbReference type="GO" id="GO:1902201">
    <property type="term" value="P:negative regulation of bacterial-type flagellum-dependent cell motility"/>
    <property type="evidence" value="ECO:0007669"/>
    <property type="project" value="TreeGrafter"/>
</dbReference>
<dbReference type="AlphaFoldDB" id="B7VQU2"/>
<accession>B7VQU2</accession>
<reference evidence="5 6" key="1">
    <citation type="submission" date="2009-02" db="EMBL/GenBank/DDBJ databases">
        <title>Vibrio splendidus str. LGP32 complete genome.</title>
        <authorList>
            <person name="Mazel D."/>
            <person name="Le Roux F."/>
        </authorList>
    </citation>
    <scope>NUCLEOTIDE SEQUENCE [LARGE SCALE GENOMIC DNA]</scope>
    <source>
        <strain evidence="5 6">LGP32</strain>
    </source>
</reference>
<dbReference type="InterPro" id="IPR000160">
    <property type="entry name" value="GGDEF_dom"/>
</dbReference>
<name>B7VQU2_VIBA3</name>
<dbReference type="Pfam" id="PF00990">
    <property type="entry name" value="GGDEF"/>
    <property type="match status" value="1"/>
</dbReference>
<comment type="cofactor">
    <cofactor evidence="1">
        <name>Mg(2+)</name>
        <dbReference type="ChEBI" id="CHEBI:18420"/>
    </cofactor>
</comment>
<gene>
    <name evidence="5" type="ordered locus">VS_II0325</name>
</gene>
<dbReference type="STRING" id="575788.VS_II0325"/>
<evidence type="ECO:0000313" key="6">
    <source>
        <dbReference type="Proteomes" id="UP000009100"/>
    </source>
</evidence>
<dbReference type="EMBL" id="FM954973">
    <property type="protein sequence ID" value="CAV25746.1"/>
    <property type="molecule type" value="Genomic_DNA"/>
</dbReference>
<dbReference type="SUPFAM" id="SSF55073">
    <property type="entry name" value="Nucleotide cyclase"/>
    <property type="match status" value="1"/>
</dbReference>
<evidence type="ECO:0000259" key="4">
    <source>
        <dbReference type="PROSITE" id="PS50887"/>
    </source>
</evidence>
<dbReference type="PANTHER" id="PTHR45138:SF2">
    <property type="entry name" value="DIGUANYLATE CYCLASE VDCA"/>
    <property type="match status" value="1"/>
</dbReference>
<evidence type="ECO:0000256" key="2">
    <source>
        <dbReference type="ARBA" id="ARBA00012528"/>
    </source>
</evidence>
<feature type="coiled-coil region" evidence="3">
    <location>
        <begin position="81"/>
        <end position="108"/>
    </location>
</feature>
<dbReference type="FunFam" id="3.30.70.270:FF:000001">
    <property type="entry name" value="Diguanylate cyclase domain protein"/>
    <property type="match status" value="1"/>
</dbReference>
<dbReference type="CDD" id="cd01949">
    <property type="entry name" value="GGDEF"/>
    <property type="match status" value="1"/>
</dbReference>
<dbReference type="PANTHER" id="PTHR45138">
    <property type="entry name" value="REGULATORY COMPONENTS OF SENSORY TRANSDUCTION SYSTEM"/>
    <property type="match status" value="1"/>
</dbReference>
<dbReference type="GO" id="GO:0005886">
    <property type="term" value="C:plasma membrane"/>
    <property type="evidence" value="ECO:0007669"/>
    <property type="project" value="TreeGrafter"/>
</dbReference>
<dbReference type="HOGENOM" id="CLU_000445_11_5_6"/>
<evidence type="ECO:0000256" key="3">
    <source>
        <dbReference type="SAM" id="Coils"/>
    </source>
</evidence>
<sequence length="345" mass="38936">MVSAVKIMKKDEFQKSTANLKKAVPLMMKNRVSTTPANYALWYTYVDNAIPQLTKDMDGILEYYGICPPAVGEQLYNNYVASKSETNINDLRANLELLVSEVSNSMNDTLTDTSAFSEMIDKSFEDLARVDNESLSIDEVMSLVRQLVSESRHIRHSTQFLNSQLNSATSEITKLKSQLVEVQKDALFDSTTTLYNRRSFDRDIETLCEAKQPLCLILLDIDHFKNFNDTYGHLFGDMVLKGIARKLKQMCREGISAYRFGGEEFAIIVPNKSLRIARQLADTNRRSLEKLSIKDRRSGQQVGSITASFGVAELEPGESAQSLIERADKLLYEAKSLGRNRVMPL</sequence>
<evidence type="ECO:0000313" key="5">
    <source>
        <dbReference type="EMBL" id="CAV25746.1"/>
    </source>
</evidence>
<dbReference type="KEGG" id="vsp:VS_II0325"/>
<feature type="domain" description="GGDEF" evidence="4">
    <location>
        <begin position="212"/>
        <end position="345"/>
    </location>
</feature>
<dbReference type="eggNOG" id="COG3706">
    <property type="taxonomic scope" value="Bacteria"/>
</dbReference>
<dbReference type="Gene3D" id="3.30.70.270">
    <property type="match status" value="1"/>
</dbReference>
<dbReference type="GO" id="GO:0052621">
    <property type="term" value="F:diguanylate cyclase activity"/>
    <property type="evidence" value="ECO:0007669"/>
    <property type="project" value="UniProtKB-EC"/>
</dbReference>
<dbReference type="InterPro" id="IPR029787">
    <property type="entry name" value="Nucleotide_cyclase"/>
</dbReference>
<protein>
    <recommendedName>
        <fullName evidence="2">diguanylate cyclase</fullName>
        <ecNumber evidence="2">2.7.7.65</ecNumber>
    </recommendedName>
</protein>
<dbReference type="InterPro" id="IPR043128">
    <property type="entry name" value="Rev_trsase/Diguanyl_cyclase"/>
</dbReference>
<dbReference type="GO" id="GO:0043709">
    <property type="term" value="P:cell adhesion involved in single-species biofilm formation"/>
    <property type="evidence" value="ECO:0007669"/>
    <property type="project" value="TreeGrafter"/>
</dbReference>
<dbReference type="Proteomes" id="UP000009100">
    <property type="component" value="Chromosome 2"/>
</dbReference>
<keyword evidence="3" id="KW-0175">Coiled coil</keyword>
<organism evidence="5 6">
    <name type="scientific">Vibrio atlanticus (strain LGP32)</name>
    <name type="common">Vibrio splendidus (strain Mel32)</name>
    <dbReference type="NCBI Taxonomy" id="575788"/>
    <lineage>
        <taxon>Bacteria</taxon>
        <taxon>Pseudomonadati</taxon>
        <taxon>Pseudomonadota</taxon>
        <taxon>Gammaproteobacteria</taxon>
        <taxon>Vibrionales</taxon>
        <taxon>Vibrionaceae</taxon>
        <taxon>Vibrio</taxon>
    </lineage>
</organism>
<dbReference type="EC" id="2.7.7.65" evidence="2"/>